<keyword evidence="2" id="KW-0378">Hydrolase</keyword>
<dbReference type="InterPro" id="IPR002421">
    <property type="entry name" value="5-3_exonuclease"/>
</dbReference>
<dbReference type="Pfam" id="PF01367">
    <property type="entry name" value="5_3_exonuc"/>
    <property type="match status" value="1"/>
</dbReference>
<dbReference type="AlphaFoldDB" id="K1TJP1"/>
<evidence type="ECO:0000259" key="4">
    <source>
        <dbReference type="SMART" id="SM00475"/>
    </source>
</evidence>
<dbReference type="EMBL" id="AJWY01006563">
    <property type="protein sequence ID" value="EKC66500.1"/>
    <property type="molecule type" value="Genomic_DNA"/>
</dbReference>
<dbReference type="InterPro" id="IPR036279">
    <property type="entry name" value="5-3_exonuclease_C_sf"/>
</dbReference>
<keyword evidence="5" id="KW-0269">Exonuclease</keyword>
<evidence type="ECO:0000256" key="1">
    <source>
        <dbReference type="ARBA" id="ARBA00022722"/>
    </source>
</evidence>
<dbReference type="InterPro" id="IPR020045">
    <property type="entry name" value="DNA_polI_H3TH"/>
</dbReference>
<organism evidence="5">
    <name type="scientific">human gut metagenome</name>
    <dbReference type="NCBI Taxonomy" id="408170"/>
    <lineage>
        <taxon>unclassified sequences</taxon>
        <taxon>metagenomes</taxon>
        <taxon>organismal metagenomes</taxon>
    </lineage>
</organism>
<comment type="caution">
    <text evidence="5">The sequence shown here is derived from an EMBL/GenBank/DDBJ whole genome shotgun (WGS) entry which is preliminary data.</text>
</comment>
<evidence type="ECO:0000256" key="3">
    <source>
        <dbReference type="ARBA" id="ARBA00023125"/>
    </source>
</evidence>
<dbReference type="CDD" id="cd09898">
    <property type="entry name" value="H3TH_53EXO"/>
    <property type="match status" value="1"/>
</dbReference>
<keyword evidence="3" id="KW-0238">DNA-binding</keyword>
<dbReference type="InterPro" id="IPR038969">
    <property type="entry name" value="FEN"/>
</dbReference>
<dbReference type="SMART" id="SM00475">
    <property type="entry name" value="53EXOc"/>
    <property type="match status" value="1"/>
</dbReference>
<dbReference type="SUPFAM" id="SSF88723">
    <property type="entry name" value="PIN domain-like"/>
    <property type="match status" value="1"/>
</dbReference>
<dbReference type="InterPro" id="IPR008918">
    <property type="entry name" value="HhH2"/>
</dbReference>
<accession>K1TJP1</accession>
<evidence type="ECO:0000256" key="2">
    <source>
        <dbReference type="ARBA" id="ARBA00022801"/>
    </source>
</evidence>
<dbReference type="CDD" id="cd09859">
    <property type="entry name" value="PIN_53EXO"/>
    <property type="match status" value="1"/>
</dbReference>
<dbReference type="PANTHER" id="PTHR42646:SF2">
    <property type="entry name" value="5'-3' EXONUCLEASE FAMILY PROTEIN"/>
    <property type="match status" value="1"/>
</dbReference>
<dbReference type="PANTHER" id="PTHR42646">
    <property type="entry name" value="FLAP ENDONUCLEASE XNI"/>
    <property type="match status" value="1"/>
</dbReference>
<dbReference type="InterPro" id="IPR020046">
    <property type="entry name" value="5-3_exonucl_a-hlix_arch_N"/>
</dbReference>
<feature type="non-terminal residue" evidence="5">
    <location>
        <position position="191"/>
    </location>
</feature>
<dbReference type="GO" id="GO:0033567">
    <property type="term" value="P:DNA replication, Okazaki fragment processing"/>
    <property type="evidence" value="ECO:0007669"/>
    <property type="project" value="InterPro"/>
</dbReference>
<dbReference type="GO" id="GO:0017108">
    <property type="term" value="F:5'-flap endonuclease activity"/>
    <property type="evidence" value="ECO:0007669"/>
    <property type="project" value="InterPro"/>
</dbReference>
<dbReference type="Gene3D" id="3.40.50.1010">
    <property type="entry name" value="5'-nuclease"/>
    <property type="match status" value="1"/>
</dbReference>
<feature type="domain" description="5'-3' exonuclease" evidence="4">
    <location>
        <begin position="1"/>
        <end position="191"/>
    </location>
</feature>
<protein>
    <submittedName>
        <fullName evidence="5">Protein containing 5'-3' exonuclease</fullName>
    </submittedName>
</protein>
<name>K1TJP1_9ZZZZ</name>
<gene>
    <name evidence="5" type="ORF">LEA_09777</name>
</gene>
<proteinExistence type="predicted"/>
<dbReference type="InterPro" id="IPR029060">
    <property type="entry name" value="PIN-like_dom_sf"/>
</dbReference>
<sequence length="191" mass="21215">MYDEYKAGRKPMPPELAEQMPVLKDLLMALGYKIVTKEGYEADDILGTLAFSCKDGDECYIATGDRDSLQLVGDNVKVLLASTKMGRPETNIYDVKRIKDDYGVTPHQLIDIKALMGDSSDNIPGVSGVGQKTAQSLISELGSIQNIYDNIDTIDIRETLRNKLKNDKDSAFMSYKLGEIYKSVPIETDYS</sequence>
<reference evidence="5" key="1">
    <citation type="journal article" date="2013" name="Environ. Microbiol.">
        <title>Microbiota from the distal guts of lean and obese adolescents exhibit partial functional redundancy besides clear differences in community structure.</title>
        <authorList>
            <person name="Ferrer M."/>
            <person name="Ruiz A."/>
            <person name="Lanza F."/>
            <person name="Haange S.B."/>
            <person name="Oberbach A."/>
            <person name="Till H."/>
            <person name="Bargiela R."/>
            <person name="Campoy C."/>
            <person name="Segura M.T."/>
            <person name="Richter M."/>
            <person name="von Bergen M."/>
            <person name="Seifert J."/>
            <person name="Suarez A."/>
        </authorList>
    </citation>
    <scope>NUCLEOTIDE SEQUENCE</scope>
</reference>
<dbReference type="SMART" id="SM00279">
    <property type="entry name" value="HhH2"/>
    <property type="match status" value="1"/>
</dbReference>
<dbReference type="GO" id="GO:0003677">
    <property type="term" value="F:DNA binding"/>
    <property type="evidence" value="ECO:0007669"/>
    <property type="project" value="UniProtKB-KW"/>
</dbReference>
<dbReference type="Pfam" id="PF02739">
    <property type="entry name" value="5_3_exonuc_N"/>
    <property type="match status" value="1"/>
</dbReference>
<dbReference type="GO" id="GO:0008409">
    <property type="term" value="F:5'-3' exonuclease activity"/>
    <property type="evidence" value="ECO:0007669"/>
    <property type="project" value="InterPro"/>
</dbReference>
<dbReference type="FunFam" id="1.10.150.20:FF:000003">
    <property type="entry name" value="DNA polymerase I"/>
    <property type="match status" value="1"/>
</dbReference>
<dbReference type="Gene3D" id="1.10.150.20">
    <property type="entry name" value="5' to 3' exonuclease, C-terminal subdomain"/>
    <property type="match status" value="1"/>
</dbReference>
<dbReference type="SUPFAM" id="SSF47807">
    <property type="entry name" value="5' to 3' exonuclease, C-terminal subdomain"/>
    <property type="match status" value="1"/>
</dbReference>
<keyword evidence="1" id="KW-0540">Nuclease</keyword>
<evidence type="ECO:0000313" key="5">
    <source>
        <dbReference type="EMBL" id="EKC66500.1"/>
    </source>
</evidence>